<organism evidence="3 4">
    <name type="scientific">Streptosporangium longisporum</name>
    <dbReference type="NCBI Taxonomy" id="46187"/>
    <lineage>
        <taxon>Bacteria</taxon>
        <taxon>Bacillati</taxon>
        <taxon>Actinomycetota</taxon>
        <taxon>Actinomycetes</taxon>
        <taxon>Streptosporangiales</taxon>
        <taxon>Streptosporangiaceae</taxon>
        <taxon>Streptosporangium</taxon>
    </lineage>
</organism>
<evidence type="ECO:0000256" key="1">
    <source>
        <dbReference type="SAM" id="SignalP"/>
    </source>
</evidence>
<dbReference type="SUPFAM" id="SSF47090">
    <property type="entry name" value="PGBD-like"/>
    <property type="match status" value="1"/>
</dbReference>
<reference evidence="4" key="1">
    <citation type="journal article" date="2019" name="Int. J. Syst. Evol. Microbiol.">
        <title>The Global Catalogue of Microorganisms (GCM) 10K type strain sequencing project: providing services to taxonomists for standard genome sequencing and annotation.</title>
        <authorList>
            <consortium name="The Broad Institute Genomics Platform"/>
            <consortium name="The Broad Institute Genome Sequencing Center for Infectious Disease"/>
            <person name="Wu L."/>
            <person name="Ma J."/>
        </authorList>
    </citation>
    <scope>NUCLEOTIDE SEQUENCE [LARGE SCALE GENOMIC DNA]</scope>
    <source>
        <strain evidence="4">JCM 3106</strain>
    </source>
</reference>
<dbReference type="PANTHER" id="PTHR30469">
    <property type="entry name" value="MULTIDRUG RESISTANCE PROTEIN MDTA"/>
    <property type="match status" value="1"/>
</dbReference>
<evidence type="ECO:0000313" key="4">
    <source>
        <dbReference type="Proteomes" id="UP001499930"/>
    </source>
</evidence>
<dbReference type="Pfam" id="PF01471">
    <property type="entry name" value="PG_binding_1"/>
    <property type="match status" value="1"/>
</dbReference>
<dbReference type="PANTHER" id="PTHR30469:SF15">
    <property type="entry name" value="HLYD FAMILY OF SECRETION PROTEINS"/>
    <property type="match status" value="1"/>
</dbReference>
<dbReference type="Gene3D" id="1.10.101.10">
    <property type="entry name" value="PGBD-like superfamily/PGBD"/>
    <property type="match status" value="1"/>
</dbReference>
<dbReference type="EMBL" id="BAAAWD010000002">
    <property type="protein sequence ID" value="GAA2985420.1"/>
    <property type="molecule type" value="Genomic_DNA"/>
</dbReference>
<evidence type="ECO:0000313" key="3">
    <source>
        <dbReference type="EMBL" id="GAA2985420.1"/>
    </source>
</evidence>
<gene>
    <name evidence="3" type="ORF">GCM10017559_01200</name>
</gene>
<dbReference type="InterPro" id="IPR036365">
    <property type="entry name" value="PGBD-like_sf"/>
</dbReference>
<feature type="signal peptide" evidence="1">
    <location>
        <begin position="1"/>
        <end position="17"/>
    </location>
</feature>
<protein>
    <submittedName>
        <fullName evidence="3">Peptidoglycan-binding protein</fullName>
    </submittedName>
</protein>
<name>A0ABN3XPG8_9ACTN</name>
<keyword evidence="1" id="KW-0732">Signal</keyword>
<keyword evidence="4" id="KW-1185">Reference proteome</keyword>
<proteinExistence type="predicted"/>
<dbReference type="Gene3D" id="2.40.420.20">
    <property type="match status" value="1"/>
</dbReference>
<accession>A0ABN3XPG8</accession>
<sequence length="350" mass="36385">MLAGTVAAVVLGGAAAAAVGLDGTGEAAGPSAPPVPPTAEITRGDVVDTTSVAGRLTYTGEYTAVAGAGGTVTTVPAEGRVIRRGRALLRIDRRPLTLMYGQVPLYRPLRSGVDDGPDVEQLERNLRALGYGEDLTVDEEFTSATSWAVQKWQRDRGLPQTGAVDAAQVVFLDGPVRVAEVAAKVGDRVRAGARVLTLTGTRRIVQVDLDTEDQQMARKGAGVRVELPGGRELKGRITFVGSVAKAVAGQGEDQEGSSTIDVEITLVKGSTGRLDQAPVTVEMESERVRNVLKVPVEALLALREGGFAVEVVQGSATRLVPVQTGAYGGGDVEIEGTGLARGMKVGVPRS</sequence>
<dbReference type="Proteomes" id="UP001499930">
    <property type="component" value="Unassembled WGS sequence"/>
</dbReference>
<feature type="domain" description="Peptidoglycan binding-like" evidence="2">
    <location>
        <begin position="116"/>
        <end position="168"/>
    </location>
</feature>
<feature type="chain" id="PRO_5047080998" evidence="1">
    <location>
        <begin position="18"/>
        <end position="350"/>
    </location>
</feature>
<evidence type="ECO:0000259" key="2">
    <source>
        <dbReference type="Pfam" id="PF01471"/>
    </source>
</evidence>
<comment type="caution">
    <text evidence="3">The sequence shown here is derived from an EMBL/GenBank/DDBJ whole genome shotgun (WGS) entry which is preliminary data.</text>
</comment>
<dbReference type="InterPro" id="IPR036366">
    <property type="entry name" value="PGBDSf"/>
</dbReference>
<dbReference type="InterPro" id="IPR002477">
    <property type="entry name" value="Peptidoglycan-bd-like"/>
</dbReference>